<evidence type="ECO:0000313" key="2">
    <source>
        <dbReference type="Proteomes" id="UP000478064"/>
    </source>
</evidence>
<dbReference type="EMBL" id="WIVU01000004">
    <property type="protein sequence ID" value="MQU04856.1"/>
    <property type="molecule type" value="Genomic_DNA"/>
</dbReference>
<protein>
    <submittedName>
        <fullName evidence="1">Uncharacterized protein</fullName>
    </submittedName>
</protein>
<dbReference type="AlphaFoldDB" id="A0A6L5HND2"/>
<comment type="caution">
    <text evidence="1">The sequence shown here is derived from an EMBL/GenBank/DDBJ whole genome shotgun (WGS) entry which is preliminary data.</text>
</comment>
<sequence length="164" mass="17786">MSQEKTRPISVADMRNAAYAASTAEIERRELIAAKEQEELERIASLAGSAELVLELEAKLAAEVDSRKRAQIEASFAKKKLEQLLNAVSGALGRDVRPLGLVQLGVALTDSKSKLTTLAGYIERSLTLEDLIVLKRVASNLGVTQPQTMVETAQLMGLNVRRAV</sequence>
<proteinExistence type="predicted"/>
<dbReference type="Proteomes" id="UP000478064">
    <property type="component" value="Unassembled WGS sequence"/>
</dbReference>
<gene>
    <name evidence="1" type="ORF">GHO27_04050</name>
</gene>
<evidence type="ECO:0000313" key="1">
    <source>
        <dbReference type="EMBL" id="MQU04856.1"/>
    </source>
</evidence>
<reference evidence="1 2" key="1">
    <citation type="submission" date="2019-10" db="EMBL/GenBank/DDBJ databases">
        <title>Evaluation of single-gene subtyping targets for Pseudomonas.</title>
        <authorList>
            <person name="Reichler S.J."/>
            <person name="Orsi R.H."/>
            <person name="Wiedmann M."/>
            <person name="Martin N.H."/>
            <person name="Murphy S.I."/>
        </authorList>
    </citation>
    <scope>NUCLEOTIDE SEQUENCE [LARGE SCALE GENOMIC DNA]</scope>
    <source>
        <strain evidence="1 2">FSL R10-1637</strain>
    </source>
</reference>
<accession>A0A6L5HND2</accession>
<name>A0A6L5HND2_9PSED</name>
<organism evidence="1 2">
    <name type="scientific">Pseudomonas helleri</name>
    <dbReference type="NCBI Taxonomy" id="1608996"/>
    <lineage>
        <taxon>Bacteria</taxon>
        <taxon>Pseudomonadati</taxon>
        <taxon>Pseudomonadota</taxon>
        <taxon>Gammaproteobacteria</taxon>
        <taxon>Pseudomonadales</taxon>
        <taxon>Pseudomonadaceae</taxon>
        <taxon>Pseudomonas</taxon>
    </lineage>
</organism>